<proteinExistence type="predicted"/>
<dbReference type="EMBL" id="JACIET010000002">
    <property type="protein sequence ID" value="MBB4013669.1"/>
    <property type="molecule type" value="Genomic_DNA"/>
</dbReference>
<dbReference type="Gene3D" id="3.30.450.40">
    <property type="match status" value="1"/>
</dbReference>
<organism evidence="2 3">
    <name type="scientific">Niveibacterium umoris</name>
    <dbReference type="NCBI Taxonomy" id="1193620"/>
    <lineage>
        <taxon>Bacteria</taxon>
        <taxon>Pseudomonadati</taxon>
        <taxon>Pseudomonadota</taxon>
        <taxon>Betaproteobacteria</taxon>
        <taxon>Rhodocyclales</taxon>
        <taxon>Rhodocyclaceae</taxon>
        <taxon>Niveibacterium</taxon>
    </lineage>
</organism>
<dbReference type="RefSeq" id="WP_183635602.1">
    <property type="nucleotide sequence ID" value="NZ_BAABLE010000005.1"/>
</dbReference>
<evidence type="ECO:0000259" key="1">
    <source>
        <dbReference type="Pfam" id="PF01590"/>
    </source>
</evidence>
<gene>
    <name evidence="2" type="ORF">GGR36_003015</name>
</gene>
<dbReference type="Proteomes" id="UP000561045">
    <property type="component" value="Unassembled WGS sequence"/>
</dbReference>
<dbReference type="InterPro" id="IPR003018">
    <property type="entry name" value="GAF"/>
</dbReference>
<accession>A0A840BQC1</accession>
<keyword evidence="3" id="KW-1185">Reference proteome</keyword>
<dbReference type="SUPFAM" id="SSF55781">
    <property type="entry name" value="GAF domain-like"/>
    <property type="match status" value="1"/>
</dbReference>
<comment type="caution">
    <text evidence="2">The sequence shown here is derived from an EMBL/GenBank/DDBJ whole genome shotgun (WGS) entry which is preliminary data.</text>
</comment>
<sequence length="167" mass="18152">MTKDPELRNDDWPASRLLRISEITADFRGARYLQALVLALARVLQVRFAMIAVRREGREHAQVLAIADGEDLSQPFRYLTRELPCHTVLGGEAVSVPCNIVELYPGANEIEAYVGQPLKGRDGAVIGLLAVEHTAPITSAAGMARVLRALAGRTAAEIEGEPDLLRA</sequence>
<dbReference type="AlphaFoldDB" id="A0A840BQC1"/>
<evidence type="ECO:0000313" key="3">
    <source>
        <dbReference type="Proteomes" id="UP000561045"/>
    </source>
</evidence>
<dbReference type="InterPro" id="IPR029016">
    <property type="entry name" value="GAF-like_dom_sf"/>
</dbReference>
<dbReference type="Pfam" id="PF01590">
    <property type="entry name" value="GAF"/>
    <property type="match status" value="1"/>
</dbReference>
<reference evidence="2 3" key="1">
    <citation type="submission" date="2020-08" db="EMBL/GenBank/DDBJ databases">
        <title>Genomic Encyclopedia of Type Strains, Phase IV (KMG-IV): sequencing the most valuable type-strain genomes for metagenomic binning, comparative biology and taxonomic classification.</title>
        <authorList>
            <person name="Goeker M."/>
        </authorList>
    </citation>
    <scope>NUCLEOTIDE SEQUENCE [LARGE SCALE GENOMIC DNA]</scope>
    <source>
        <strain evidence="2 3">DSM 106739</strain>
    </source>
</reference>
<feature type="domain" description="GAF" evidence="1">
    <location>
        <begin position="33"/>
        <end position="157"/>
    </location>
</feature>
<protein>
    <recommendedName>
        <fullName evidence="1">GAF domain-containing protein</fullName>
    </recommendedName>
</protein>
<evidence type="ECO:0000313" key="2">
    <source>
        <dbReference type="EMBL" id="MBB4013669.1"/>
    </source>
</evidence>
<name>A0A840BQC1_9RHOO</name>